<comment type="caution">
    <text evidence="2">The sequence shown here is derived from an EMBL/GenBank/DDBJ whole genome shotgun (WGS) entry which is preliminary data.</text>
</comment>
<reference evidence="2" key="1">
    <citation type="journal article" date="2021" name="Proc. Natl. Acad. Sci. U.S.A.">
        <title>Three genomes in the algal genus Volvox reveal the fate of a haploid sex-determining region after a transition to homothallism.</title>
        <authorList>
            <person name="Yamamoto K."/>
            <person name="Hamaji T."/>
            <person name="Kawai-Toyooka H."/>
            <person name="Matsuzaki R."/>
            <person name="Takahashi F."/>
            <person name="Nishimura Y."/>
            <person name="Kawachi M."/>
            <person name="Noguchi H."/>
            <person name="Minakuchi Y."/>
            <person name="Umen J.G."/>
            <person name="Toyoda A."/>
            <person name="Nozaki H."/>
        </authorList>
    </citation>
    <scope>NUCLEOTIDE SEQUENCE</scope>
    <source>
        <strain evidence="2">NIES-3780</strain>
    </source>
</reference>
<name>A0A8J4BA95_9CHLO</name>
<dbReference type="Proteomes" id="UP000747399">
    <property type="component" value="Unassembled WGS sequence"/>
</dbReference>
<evidence type="ECO:0000256" key="1">
    <source>
        <dbReference type="SAM" id="MobiDB-lite"/>
    </source>
</evidence>
<gene>
    <name evidence="2" type="ORF">Vafri_12403</name>
</gene>
<evidence type="ECO:0000313" key="2">
    <source>
        <dbReference type="EMBL" id="GIL57206.1"/>
    </source>
</evidence>
<accession>A0A8J4BA95</accession>
<feature type="region of interest" description="Disordered" evidence="1">
    <location>
        <begin position="1"/>
        <end position="29"/>
    </location>
</feature>
<keyword evidence="3" id="KW-1185">Reference proteome</keyword>
<dbReference type="AlphaFoldDB" id="A0A8J4BA95"/>
<dbReference type="EMBL" id="BNCO01000027">
    <property type="protein sequence ID" value="GIL57206.1"/>
    <property type="molecule type" value="Genomic_DNA"/>
</dbReference>
<evidence type="ECO:0000313" key="3">
    <source>
        <dbReference type="Proteomes" id="UP000747399"/>
    </source>
</evidence>
<proteinExistence type="predicted"/>
<protein>
    <submittedName>
        <fullName evidence="2">Uncharacterized protein</fullName>
    </submittedName>
</protein>
<sequence>MPQPVAPQPVHGAGGFAGSGAAQQDDGGRGFGDKLNNVVLFRGKLEREVHLDMGISVRWSGLTGRGLFGVAGGNEANETNQLVLLVLMDRSITNHREGGMMTTDFYFVQRRESGNDNWDVNESR</sequence>
<organism evidence="2 3">
    <name type="scientific">Volvox africanus</name>
    <dbReference type="NCBI Taxonomy" id="51714"/>
    <lineage>
        <taxon>Eukaryota</taxon>
        <taxon>Viridiplantae</taxon>
        <taxon>Chlorophyta</taxon>
        <taxon>core chlorophytes</taxon>
        <taxon>Chlorophyceae</taxon>
        <taxon>CS clade</taxon>
        <taxon>Chlamydomonadales</taxon>
        <taxon>Volvocaceae</taxon>
        <taxon>Volvox</taxon>
    </lineage>
</organism>